<feature type="compositionally biased region" description="Low complexity" evidence="1">
    <location>
        <begin position="287"/>
        <end position="301"/>
    </location>
</feature>
<name>A0A813KZY0_POLGL</name>
<feature type="compositionally biased region" description="Basic residues" evidence="1">
    <location>
        <begin position="128"/>
        <end position="142"/>
    </location>
</feature>
<organism evidence="2 3">
    <name type="scientific">Polarella glacialis</name>
    <name type="common">Dinoflagellate</name>
    <dbReference type="NCBI Taxonomy" id="89957"/>
    <lineage>
        <taxon>Eukaryota</taxon>
        <taxon>Sar</taxon>
        <taxon>Alveolata</taxon>
        <taxon>Dinophyceae</taxon>
        <taxon>Suessiales</taxon>
        <taxon>Suessiaceae</taxon>
        <taxon>Polarella</taxon>
    </lineage>
</organism>
<gene>
    <name evidence="2" type="ORF">PGLA2088_LOCUS38880</name>
</gene>
<sequence length="343" mass="34964">MLPIQLAIYEHQVHAQGTPRLQTFTWMPAICKVEHLWTERCLQLSTLPSADLASDAPETTTTAVATATAVVVGLAAATTARTTTATATAVVVAAASGTTAKATTAATASGLSSPAGAPAPLQDAEKLKSKKSKKNKLRGKKVIHADLPVETECSESHPSVSAPSAPSGEEGAASEPSVVELDAEPKTGEPLPNTAAEIASDERISEALRAESQEEEEEPEVPPETPEVLEAPKVLEVPEKTPETPDLVLEAPEKCQAAKIAKKQAAKVRLQAAAKVVNDVGVVGRPEAPAPSAVAAATAAAKQQPLRPPPKNSPQLRPVPVAAQPPPKVGGGGGGGAPGGPPV</sequence>
<feature type="compositionally biased region" description="Low complexity" evidence="1">
    <location>
        <begin position="156"/>
        <end position="170"/>
    </location>
</feature>
<proteinExistence type="predicted"/>
<evidence type="ECO:0000313" key="2">
    <source>
        <dbReference type="EMBL" id="CAE8716012.1"/>
    </source>
</evidence>
<dbReference type="AlphaFoldDB" id="A0A813KZY0"/>
<protein>
    <submittedName>
        <fullName evidence="2">Uncharacterized protein</fullName>
    </submittedName>
</protein>
<feature type="compositionally biased region" description="Low complexity" evidence="1">
    <location>
        <begin position="107"/>
        <end position="120"/>
    </location>
</feature>
<feature type="non-terminal residue" evidence="2">
    <location>
        <position position="1"/>
    </location>
</feature>
<feature type="compositionally biased region" description="Gly residues" evidence="1">
    <location>
        <begin position="329"/>
        <end position="343"/>
    </location>
</feature>
<feature type="region of interest" description="Disordered" evidence="1">
    <location>
        <begin position="287"/>
        <end position="343"/>
    </location>
</feature>
<dbReference type="EMBL" id="CAJNNW010032898">
    <property type="protein sequence ID" value="CAE8716012.1"/>
    <property type="molecule type" value="Genomic_DNA"/>
</dbReference>
<evidence type="ECO:0000313" key="3">
    <source>
        <dbReference type="Proteomes" id="UP000626109"/>
    </source>
</evidence>
<feature type="compositionally biased region" description="Basic and acidic residues" evidence="1">
    <location>
        <begin position="200"/>
        <end position="212"/>
    </location>
</feature>
<dbReference type="Proteomes" id="UP000626109">
    <property type="component" value="Unassembled WGS sequence"/>
</dbReference>
<feature type="region of interest" description="Disordered" evidence="1">
    <location>
        <begin position="107"/>
        <end position="247"/>
    </location>
</feature>
<reference evidence="2" key="1">
    <citation type="submission" date="2021-02" db="EMBL/GenBank/DDBJ databases">
        <authorList>
            <person name="Dougan E. K."/>
            <person name="Rhodes N."/>
            <person name="Thang M."/>
            <person name="Chan C."/>
        </authorList>
    </citation>
    <scope>NUCLEOTIDE SEQUENCE</scope>
</reference>
<accession>A0A813KZY0</accession>
<evidence type="ECO:0000256" key="1">
    <source>
        <dbReference type="SAM" id="MobiDB-lite"/>
    </source>
</evidence>
<comment type="caution">
    <text evidence="2">The sequence shown here is derived from an EMBL/GenBank/DDBJ whole genome shotgun (WGS) entry which is preliminary data.</text>
</comment>